<comment type="caution">
    <text evidence="2">The sequence shown here is derived from an EMBL/GenBank/DDBJ whole genome shotgun (WGS) entry which is preliminary data.</text>
</comment>
<reference evidence="2" key="1">
    <citation type="submission" date="2019-03" db="EMBL/GenBank/DDBJ databases">
        <title>Improved annotation for the trematode Fasciola hepatica.</title>
        <authorList>
            <person name="Choi Y.-J."/>
            <person name="Martin J."/>
            <person name="Mitreva M."/>
        </authorList>
    </citation>
    <scope>NUCLEOTIDE SEQUENCE [LARGE SCALE GENOMIC DNA]</scope>
</reference>
<feature type="chain" id="PRO_5020032330" evidence="1">
    <location>
        <begin position="27"/>
        <end position="119"/>
    </location>
</feature>
<sequence>MNLTVMREFVTIPVFLLILVSVTTFANDDELEAPDVPREEEVLPHELQSIEQDIESPDESMIPEPPIVTIDVPKLREEHSTETTTATPKSTTVPSAACNLQFPLSALVAATLWMVVHSR</sequence>
<dbReference type="AlphaFoldDB" id="A0A4E0R6F4"/>
<name>A0A4E0R6F4_FASHE</name>
<keyword evidence="1" id="KW-0732">Signal</keyword>
<evidence type="ECO:0000256" key="1">
    <source>
        <dbReference type="SAM" id="SignalP"/>
    </source>
</evidence>
<accession>A0A4E0R6F4</accession>
<protein>
    <submittedName>
        <fullName evidence="2">Uncharacterized protein</fullName>
    </submittedName>
</protein>
<feature type="signal peptide" evidence="1">
    <location>
        <begin position="1"/>
        <end position="26"/>
    </location>
</feature>
<evidence type="ECO:0000313" key="2">
    <source>
        <dbReference type="EMBL" id="THD22346.1"/>
    </source>
</evidence>
<dbReference type="EMBL" id="JXXN02002821">
    <property type="protein sequence ID" value="THD22346.1"/>
    <property type="molecule type" value="Genomic_DNA"/>
</dbReference>
<evidence type="ECO:0000313" key="3">
    <source>
        <dbReference type="Proteomes" id="UP000230066"/>
    </source>
</evidence>
<keyword evidence="3" id="KW-1185">Reference proteome</keyword>
<organism evidence="2 3">
    <name type="scientific">Fasciola hepatica</name>
    <name type="common">Liver fluke</name>
    <dbReference type="NCBI Taxonomy" id="6192"/>
    <lineage>
        <taxon>Eukaryota</taxon>
        <taxon>Metazoa</taxon>
        <taxon>Spiralia</taxon>
        <taxon>Lophotrochozoa</taxon>
        <taxon>Platyhelminthes</taxon>
        <taxon>Trematoda</taxon>
        <taxon>Digenea</taxon>
        <taxon>Plagiorchiida</taxon>
        <taxon>Echinostomata</taxon>
        <taxon>Echinostomatoidea</taxon>
        <taxon>Fasciolidae</taxon>
        <taxon>Fasciola</taxon>
    </lineage>
</organism>
<dbReference type="Proteomes" id="UP000230066">
    <property type="component" value="Unassembled WGS sequence"/>
</dbReference>
<proteinExistence type="predicted"/>
<gene>
    <name evidence="2" type="ORF">D915_006892</name>
</gene>